<sequence>MAVLFSSLSALVKGTASAAKGAVTEIVPPAAALVGDIVATAWASVAWFIYYLWAVVAAAVAVAIDTTMPYAVPVAKTAAWSVVQASRLFVGVALQLLSYLWSFSSAAVAGAARLATAMLPAAVTLVESVVGAALASVAWVLCHLWSLLATAAVLAIHALSCAVAAAESAARASQPWLELASSLVRELYGWLLAAAAHEPPDMAQAVKNAVESAVRAAQPWLDMASRTSCMDSMGVKEFPDVSQAVKNMTESAVRASQPWLELASKLLHSFYRWVVTTVATVERPPDVAQAVKNAASTVAQVSQPWLDMVSKQLRDLYGWLVAMATAAETKLKTDAANACVSASEKLIPSDAPPAVVSPMGSTPAQASAAEILHEWWSWFLHDRGVVVYVYVLLALALLAVAFICGGVCASLCALDLLLTKRATAAIGGVRILSSGSARHDRTASLSILPYVSTSTTL</sequence>
<organism evidence="3 4">
    <name type="scientific">Sorghum bicolor</name>
    <name type="common">Sorghum</name>
    <name type="synonym">Sorghum vulgare</name>
    <dbReference type="NCBI Taxonomy" id="4558"/>
    <lineage>
        <taxon>Eukaryota</taxon>
        <taxon>Viridiplantae</taxon>
        <taxon>Streptophyta</taxon>
        <taxon>Embryophyta</taxon>
        <taxon>Tracheophyta</taxon>
        <taxon>Spermatophyta</taxon>
        <taxon>Magnoliopsida</taxon>
        <taxon>Liliopsida</taxon>
        <taxon>Poales</taxon>
        <taxon>Poaceae</taxon>
        <taxon>PACMAD clade</taxon>
        <taxon>Panicoideae</taxon>
        <taxon>Andropogonodae</taxon>
        <taxon>Andropogoneae</taxon>
        <taxon>Sorghinae</taxon>
        <taxon>Sorghum</taxon>
    </lineage>
</organism>
<protein>
    <recommendedName>
        <fullName evidence="5">Transmembrane protein</fullName>
    </recommendedName>
</protein>
<comment type="caution">
    <text evidence="3">The sequence shown here is derived from an EMBL/GenBank/DDBJ whole genome shotgun (WGS) entry which is preliminary data.</text>
</comment>
<feature type="chain" id="PRO_5037962424" description="Transmembrane protein" evidence="2">
    <location>
        <begin position="19"/>
        <end position="457"/>
    </location>
</feature>
<evidence type="ECO:0000313" key="3">
    <source>
        <dbReference type="EMBL" id="KAG0550702.1"/>
    </source>
</evidence>
<feature type="transmembrane region" description="Helical" evidence="1">
    <location>
        <begin position="387"/>
        <end position="414"/>
    </location>
</feature>
<keyword evidence="1" id="KW-1133">Transmembrane helix</keyword>
<dbReference type="Proteomes" id="UP000807115">
    <property type="component" value="Chromosome 1"/>
</dbReference>
<dbReference type="AlphaFoldDB" id="A0A921S537"/>
<evidence type="ECO:0000313" key="4">
    <source>
        <dbReference type="Proteomes" id="UP000807115"/>
    </source>
</evidence>
<keyword evidence="1" id="KW-0812">Transmembrane</keyword>
<keyword evidence="2" id="KW-0732">Signal</keyword>
<proteinExistence type="predicted"/>
<evidence type="ECO:0000256" key="2">
    <source>
        <dbReference type="SAM" id="SignalP"/>
    </source>
</evidence>
<feature type="transmembrane region" description="Helical" evidence="1">
    <location>
        <begin position="147"/>
        <end position="166"/>
    </location>
</feature>
<feature type="transmembrane region" description="Helical" evidence="1">
    <location>
        <begin position="118"/>
        <end position="140"/>
    </location>
</feature>
<dbReference type="EMBL" id="CM027680">
    <property type="protein sequence ID" value="KAG0550702.1"/>
    <property type="molecule type" value="Genomic_DNA"/>
</dbReference>
<gene>
    <name evidence="3" type="ORF">BDA96_01G361200</name>
</gene>
<feature type="transmembrane region" description="Helical" evidence="1">
    <location>
        <begin position="85"/>
        <end position="112"/>
    </location>
</feature>
<keyword evidence="1" id="KW-0472">Membrane</keyword>
<feature type="transmembrane region" description="Helical" evidence="1">
    <location>
        <begin position="42"/>
        <end position="64"/>
    </location>
</feature>
<feature type="signal peptide" evidence="2">
    <location>
        <begin position="1"/>
        <end position="18"/>
    </location>
</feature>
<evidence type="ECO:0008006" key="5">
    <source>
        <dbReference type="Google" id="ProtNLM"/>
    </source>
</evidence>
<evidence type="ECO:0000256" key="1">
    <source>
        <dbReference type="SAM" id="Phobius"/>
    </source>
</evidence>
<name>A0A921S537_SORBI</name>
<reference evidence="3" key="2">
    <citation type="submission" date="2020-10" db="EMBL/GenBank/DDBJ databases">
        <authorList>
            <person name="Cooper E.A."/>
            <person name="Brenton Z.W."/>
            <person name="Flinn B.S."/>
            <person name="Jenkins J."/>
            <person name="Shu S."/>
            <person name="Flowers D."/>
            <person name="Luo F."/>
            <person name="Wang Y."/>
            <person name="Xia P."/>
            <person name="Barry K."/>
            <person name="Daum C."/>
            <person name="Lipzen A."/>
            <person name="Yoshinaga Y."/>
            <person name="Schmutz J."/>
            <person name="Saski C."/>
            <person name="Vermerris W."/>
            <person name="Kresovich S."/>
        </authorList>
    </citation>
    <scope>NUCLEOTIDE SEQUENCE</scope>
</reference>
<reference evidence="3" key="1">
    <citation type="journal article" date="2019" name="BMC Genomics">
        <title>A new reference genome for Sorghum bicolor reveals high levels of sequence similarity between sweet and grain genotypes: implications for the genetics of sugar metabolism.</title>
        <authorList>
            <person name="Cooper E.A."/>
            <person name="Brenton Z.W."/>
            <person name="Flinn B.S."/>
            <person name="Jenkins J."/>
            <person name="Shu S."/>
            <person name="Flowers D."/>
            <person name="Luo F."/>
            <person name="Wang Y."/>
            <person name="Xia P."/>
            <person name="Barry K."/>
            <person name="Daum C."/>
            <person name="Lipzen A."/>
            <person name="Yoshinaga Y."/>
            <person name="Schmutz J."/>
            <person name="Saski C."/>
            <person name="Vermerris W."/>
            <person name="Kresovich S."/>
        </authorList>
    </citation>
    <scope>NUCLEOTIDE SEQUENCE</scope>
</reference>
<accession>A0A921S537</accession>